<dbReference type="GO" id="GO:0005680">
    <property type="term" value="C:anaphase-promoting complex"/>
    <property type="evidence" value="ECO:0007669"/>
    <property type="project" value="TreeGrafter"/>
</dbReference>
<proteinExistence type="inferred from homology"/>
<dbReference type="AlphaFoldDB" id="A0A830HDT7"/>
<dbReference type="Pfam" id="PF24807">
    <property type="entry name" value="WD40_CDC20-Fz"/>
    <property type="match status" value="1"/>
</dbReference>
<keyword evidence="5" id="KW-0498">Mitosis</keyword>
<dbReference type="InterPro" id="IPR033010">
    <property type="entry name" value="Cdc20/Fizzy"/>
</dbReference>
<dbReference type="PANTHER" id="PTHR19918:SF8">
    <property type="entry name" value="FI02843P"/>
    <property type="match status" value="1"/>
</dbReference>
<feature type="repeat" description="WD" evidence="8">
    <location>
        <begin position="292"/>
        <end position="324"/>
    </location>
</feature>
<evidence type="ECO:0000256" key="5">
    <source>
        <dbReference type="ARBA" id="ARBA00022776"/>
    </source>
</evidence>
<keyword evidence="3" id="KW-0132">Cell division</keyword>
<dbReference type="InterPro" id="IPR056150">
    <property type="entry name" value="WD40_CDC20-Fz"/>
</dbReference>
<comment type="function">
    <text evidence="7">Component of the anaphase promoting complex/cyclosome (APC/C), a cell cycle-regulated E3 ubiquitin-protein ligase complex that controls progression through mitosis and the G1 phase of the cell cycle.</text>
</comment>
<organism evidence="11 12">
    <name type="scientific">Pycnococcus provasolii</name>
    <dbReference type="NCBI Taxonomy" id="41880"/>
    <lineage>
        <taxon>Eukaryota</taxon>
        <taxon>Viridiplantae</taxon>
        <taxon>Chlorophyta</taxon>
        <taxon>Pseudoscourfieldiophyceae</taxon>
        <taxon>Pseudoscourfieldiales</taxon>
        <taxon>Pycnococcaceae</taxon>
        <taxon>Pycnococcus</taxon>
    </lineage>
</organism>
<evidence type="ECO:0000313" key="11">
    <source>
        <dbReference type="EMBL" id="GHP04842.1"/>
    </source>
</evidence>
<evidence type="ECO:0000256" key="3">
    <source>
        <dbReference type="ARBA" id="ARBA00022618"/>
    </source>
</evidence>
<evidence type="ECO:0000259" key="10">
    <source>
        <dbReference type="Pfam" id="PF24807"/>
    </source>
</evidence>
<dbReference type="SMART" id="SM00320">
    <property type="entry name" value="WD40"/>
    <property type="match status" value="7"/>
</dbReference>
<dbReference type="InterPro" id="IPR036322">
    <property type="entry name" value="WD40_repeat_dom_sf"/>
</dbReference>
<comment type="similarity">
    <text evidence="1">Belongs to the WD repeat CDC20/Fizzy family.</text>
</comment>
<keyword evidence="12" id="KW-1185">Reference proteome</keyword>
<feature type="compositionally biased region" description="Low complexity" evidence="9">
    <location>
        <begin position="52"/>
        <end position="74"/>
    </location>
</feature>
<dbReference type="GO" id="GO:0031145">
    <property type="term" value="P:anaphase-promoting complex-dependent catabolic process"/>
    <property type="evidence" value="ECO:0007669"/>
    <property type="project" value="TreeGrafter"/>
</dbReference>
<feature type="region of interest" description="Disordered" evidence="9">
    <location>
        <begin position="52"/>
        <end position="81"/>
    </location>
</feature>
<evidence type="ECO:0000256" key="7">
    <source>
        <dbReference type="ARBA" id="ARBA00023425"/>
    </source>
</evidence>
<dbReference type="SUPFAM" id="SSF50978">
    <property type="entry name" value="WD40 repeat-like"/>
    <property type="match status" value="1"/>
</dbReference>
<dbReference type="GO" id="GO:1990757">
    <property type="term" value="F:ubiquitin ligase activator activity"/>
    <property type="evidence" value="ECO:0007669"/>
    <property type="project" value="TreeGrafter"/>
</dbReference>
<sequence length="504" mass="54441">MTASSTPSSSQRLGKTPSKSNSGISDRFIPNRGAIDMEHAHFALCRDLDNSNNSSSSNNINSSNITSPTSKNNIEVVSPSKEEYKRRLARGLLDANGENNAADNNMNGGKKPAKILAFKNKAPSMADGYDNASLTHLYSGYNGPKPNAHKQFRPIPTAPERILDAPELLDDYYLNLLDWSSDNIVAVALASTVYLWNAGSGDIQQLMQCSNEDDYISSVSWAADGKHIAIGTSNAEAQIWDVTASRQVRSLKGHSARVSALAWNNATLSTGARDNLILNHDVRIREHLTSTLSAHEQEVCGLKWSPSGSQLASGGNDNRLFIWDAARSLGGGGSSRRGAAGNPQPLHAIEGHQAAVKALAWCPFQSNLLASGGGTADRCIKFWNTHTGALLNSVDTHSQVCALQWSKHERELLSSHGFSQNQLCLWKYPSMTKMAEFTGHSARVLHMAQSPDGYTVVSAAADETLRFWKAFGDNDSGRRAEKEVKAIGSGVPRASGTLRSVNIR</sequence>
<feature type="compositionally biased region" description="Polar residues" evidence="9">
    <location>
        <begin position="1"/>
        <end position="24"/>
    </location>
</feature>
<dbReference type="CDD" id="cd00200">
    <property type="entry name" value="WD40"/>
    <property type="match status" value="1"/>
</dbReference>
<reference evidence="11" key="1">
    <citation type="submission" date="2020-10" db="EMBL/GenBank/DDBJ databases">
        <title>Unveiling of a novel bifunctional photoreceptor, Dualchrome1, isolated from a cosmopolitan green alga.</title>
        <authorList>
            <person name="Suzuki S."/>
            <person name="Kawachi M."/>
        </authorList>
    </citation>
    <scope>NUCLEOTIDE SEQUENCE</scope>
    <source>
        <strain evidence="11">NIES 2893</strain>
    </source>
</reference>
<evidence type="ECO:0000256" key="2">
    <source>
        <dbReference type="ARBA" id="ARBA00022574"/>
    </source>
</evidence>
<evidence type="ECO:0000256" key="6">
    <source>
        <dbReference type="ARBA" id="ARBA00023306"/>
    </source>
</evidence>
<accession>A0A830HDT7</accession>
<evidence type="ECO:0000313" key="12">
    <source>
        <dbReference type="Proteomes" id="UP000660262"/>
    </source>
</evidence>
<dbReference type="InterPro" id="IPR019775">
    <property type="entry name" value="WD40_repeat_CS"/>
</dbReference>
<dbReference type="GO" id="GO:0010997">
    <property type="term" value="F:anaphase-promoting complex binding"/>
    <property type="evidence" value="ECO:0007669"/>
    <property type="project" value="InterPro"/>
</dbReference>
<evidence type="ECO:0000256" key="1">
    <source>
        <dbReference type="ARBA" id="ARBA00006445"/>
    </source>
</evidence>
<dbReference type="PROSITE" id="PS50082">
    <property type="entry name" value="WD_REPEATS_2"/>
    <property type="match status" value="3"/>
</dbReference>
<dbReference type="EMBL" id="BNJQ01000008">
    <property type="protein sequence ID" value="GHP04842.1"/>
    <property type="molecule type" value="Genomic_DNA"/>
</dbReference>
<dbReference type="InterPro" id="IPR015943">
    <property type="entry name" value="WD40/YVTN_repeat-like_dom_sf"/>
</dbReference>
<feature type="repeat" description="WD" evidence="8">
    <location>
        <begin position="437"/>
        <end position="469"/>
    </location>
</feature>
<feature type="domain" description="CDC20/Fizzy WD40" evidence="10">
    <location>
        <begin position="163"/>
        <end position="468"/>
    </location>
</feature>
<keyword evidence="2 8" id="KW-0853">WD repeat</keyword>
<feature type="repeat" description="WD" evidence="8">
    <location>
        <begin position="209"/>
        <end position="250"/>
    </location>
</feature>
<feature type="region of interest" description="Disordered" evidence="9">
    <location>
        <begin position="1"/>
        <end position="29"/>
    </location>
</feature>
<dbReference type="OrthoDB" id="10263272at2759"/>
<dbReference type="InterPro" id="IPR001680">
    <property type="entry name" value="WD40_rpt"/>
</dbReference>
<protein>
    <recommendedName>
        <fullName evidence="10">CDC20/Fizzy WD40 domain-containing protein</fullName>
    </recommendedName>
</protein>
<keyword evidence="6" id="KW-0131">Cell cycle</keyword>
<name>A0A830HDT7_9CHLO</name>
<evidence type="ECO:0000256" key="9">
    <source>
        <dbReference type="SAM" id="MobiDB-lite"/>
    </source>
</evidence>
<dbReference type="GO" id="GO:1905786">
    <property type="term" value="P:positive regulation of anaphase-promoting complex-dependent catabolic process"/>
    <property type="evidence" value="ECO:0007669"/>
    <property type="project" value="TreeGrafter"/>
</dbReference>
<keyword evidence="4" id="KW-0677">Repeat</keyword>
<comment type="caution">
    <text evidence="11">The sequence shown here is derived from an EMBL/GenBank/DDBJ whole genome shotgun (WGS) entry which is preliminary data.</text>
</comment>
<dbReference type="PROSITE" id="PS00678">
    <property type="entry name" value="WD_REPEATS_1"/>
    <property type="match status" value="1"/>
</dbReference>
<dbReference type="Gene3D" id="2.130.10.10">
    <property type="entry name" value="YVTN repeat-like/Quinoprotein amine dehydrogenase"/>
    <property type="match status" value="1"/>
</dbReference>
<dbReference type="GO" id="GO:0051301">
    <property type="term" value="P:cell division"/>
    <property type="evidence" value="ECO:0007669"/>
    <property type="project" value="UniProtKB-KW"/>
</dbReference>
<evidence type="ECO:0000256" key="8">
    <source>
        <dbReference type="PROSITE-ProRule" id="PRU00221"/>
    </source>
</evidence>
<gene>
    <name evidence="11" type="ORF">PPROV_000359400</name>
</gene>
<dbReference type="Proteomes" id="UP000660262">
    <property type="component" value="Unassembled WGS sequence"/>
</dbReference>
<evidence type="ECO:0000256" key="4">
    <source>
        <dbReference type="ARBA" id="ARBA00022737"/>
    </source>
</evidence>
<dbReference type="PROSITE" id="PS50294">
    <property type="entry name" value="WD_REPEATS_REGION"/>
    <property type="match status" value="2"/>
</dbReference>
<dbReference type="PANTHER" id="PTHR19918">
    <property type="entry name" value="CELL DIVISION CYCLE 20 CDC20 FIZZY -RELATED"/>
    <property type="match status" value="1"/>
</dbReference>